<dbReference type="Proteomes" id="UP000664795">
    <property type="component" value="Unassembled WGS sequence"/>
</dbReference>
<proteinExistence type="predicted"/>
<feature type="domain" description="Calcineurin-like phosphoesterase" evidence="1">
    <location>
        <begin position="2"/>
        <end position="221"/>
    </location>
</feature>
<reference evidence="2 3" key="1">
    <citation type="submission" date="2021-03" db="EMBL/GenBank/DDBJ databases">
        <title>Fibrella sp. HMF5036 genome sequencing and assembly.</title>
        <authorList>
            <person name="Kang H."/>
            <person name="Kim H."/>
            <person name="Bae S."/>
            <person name="Joh K."/>
        </authorList>
    </citation>
    <scope>NUCLEOTIDE SEQUENCE [LARGE SCALE GENOMIC DNA]</scope>
    <source>
        <strain evidence="2 3">HMF5036</strain>
    </source>
</reference>
<name>A0A939G4M0_9BACT</name>
<dbReference type="RefSeq" id="WP_207336243.1">
    <property type="nucleotide sequence ID" value="NZ_JAFMYU010000011.1"/>
</dbReference>
<keyword evidence="3" id="KW-1185">Reference proteome</keyword>
<dbReference type="PANTHER" id="PTHR37844:SF1">
    <property type="entry name" value="CALCINEURIN-LIKE PHOSPHOESTERASE DOMAIN-CONTAINING PROTEIN"/>
    <property type="match status" value="1"/>
</dbReference>
<evidence type="ECO:0000313" key="2">
    <source>
        <dbReference type="EMBL" id="MBO0932277.1"/>
    </source>
</evidence>
<evidence type="ECO:0000313" key="3">
    <source>
        <dbReference type="Proteomes" id="UP000664795"/>
    </source>
</evidence>
<dbReference type="EMBL" id="JAFMYU010000011">
    <property type="protein sequence ID" value="MBO0932277.1"/>
    <property type="molecule type" value="Genomic_DNA"/>
</dbReference>
<organism evidence="2 3">
    <name type="scientific">Fibrella aquatilis</name>
    <dbReference type="NCBI Taxonomy" id="2817059"/>
    <lineage>
        <taxon>Bacteria</taxon>
        <taxon>Pseudomonadati</taxon>
        <taxon>Bacteroidota</taxon>
        <taxon>Cytophagia</taxon>
        <taxon>Cytophagales</taxon>
        <taxon>Spirosomataceae</taxon>
        <taxon>Fibrella</taxon>
    </lineage>
</organism>
<dbReference type="SUPFAM" id="SSF56300">
    <property type="entry name" value="Metallo-dependent phosphatases"/>
    <property type="match status" value="1"/>
</dbReference>
<gene>
    <name evidence="2" type="ORF">J2I48_14790</name>
</gene>
<accession>A0A939G4M0</accession>
<evidence type="ECO:0000259" key="1">
    <source>
        <dbReference type="Pfam" id="PF00149"/>
    </source>
</evidence>
<dbReference type="PANTHER" id="PTHR37844">
    <property type="entry name" value="SER/THR PROTEIN PHOSPHATASE SUPERFAMILY (AFU_ORTHOLOGUE AFUA_1G14840)"/>
    <property type="match status" value="1"/>
</dbReference>
<dbReference type="InterPro" id="IPR004843">
    <property type="entry name" value="Calcineurin-like_PHP"/>
</dbReference>
<dbReference type="InterPro" id="IPR029052">
    <property type="entry name" value="Metallo-depent_PP-like"/>
</dbReference>
<dbReference type="Pfam" id="PF00149">
    <property type="entry name" value="Metallophos"/>
    <property type="match status" value="1"/>
</dbReference>
<protein>
    <submittedName>
        <fullName evidence="2">Metallophosphoesterase</fullName>
    </submittedName>
</protein>
<sequence>MTIQYVSDLHLEMKSNALYIQDNPIIPAGDVLILGGDITSLSYATTRKLEKDFFKKLSTQFAQVYWFPGNHEFYNSRDASLLDAPLREELHKNVWLVNNVAITHGPARLLLSTLWTEIDQLNERAVGFGMLDFQVITYRGKRITPAVYTRELHRPSLAFLRTELAKPHDGPTVVATHHLPSLQCVHPRHKGSSLQQGFANDLDDLIWDAQPDYWLYGHSHGNRPPFQIGKTQLLSNMLGYVGDYAEQDGYMNPATLVL</sequence>
<comment type="caution">
    <text evidence="2">The sequence shown here is derived from an EMBL/GenBank/DDBJ whole genome shotgun (WGS) entry which is preliminary data.</text>
</comment>
<dbReference type="GO" id="GO:0016787">
    <property type="term" value="F:hydrolase activity"/>
    <property type="evidence" value="ECO:0007669"/>
    <property type="project" value="InterPro"/>
</dbReference>
<dbReference type="AlphaFoldDB" id="A0A939G4M0"/>
<dbReference type="Gene3D" id="3.60.21.10">
    <property type="match status" value="1"/>
</dbReference>